<accession>A0A8F5MK14</accession>
<dbReference type="InterPro" id="IPR043502">
    <property type="entry name" value="DNA/RNA_pol_sf"/>
</dbReference>
<evidence type="ECO:0000313" key="4">
    <source>
        <dbReference type="EMBL" id="QXN75374.1"/>
    </source>
</evidence>
<evidence type="ECO:0000256" key="1">
    <source>
        <dbReference type="ARBA" id="ARBA00022484"/>
    </source>
</evidence>
<keyword evidence="1 4" id="KW-0696">RNA-directed RNA polymerase</keyword>
<keyword evidence="2" id="KW-0808">Transferase</keyword>
<proteinExistence type="predicted"/>
<dbReference type="InterPro" id="IPR008686">
    <property type="entry name" value="RNA_pol_mitovir"/>
</dbReference>
<dbReference type="PANTHER" id="PTHR34456">
    <property type="entry name" value="MITOVIRUS RNA-DEPENDENT RNA POLYMERASE"/>
    <property type="match status" value="1"/>
</dbReference>
<dbReference type="GO" id="GO:0003968">
    <property type="term" value="F:RNA-directed RNA polymerase activity"/>
    <property type="evidence" value="ECO:0007669"/>
    <property type="project" value="UniProtKB-KW"/>
</dbReference>
<protein>
    <submittedName>
        <fullName evidence="4">RNA-dependent RNA polymerase</fullName>
    </submittedName>
</protein>
<dbReference type="Pfam" id="PF05919">
    <property type="entry name" value="Mitovir_RNA_pol"/>
    <property type="match status" value="1"/>
</dbReference>
<keyword evidence="3" id="KW-0548">Nucleotidyltransferase</keyword>
<dbReference type="SUPFAM" id="SSF56672">
    <property type="entry name" value="DNA/RNA polymerases"/>
    <property type="match status" value="1"/>
</dbReference>
<dbReference type="EMBL" id="MW648468">
    <property type="protein sequence ID" value="QXN75374.1"/>
    <property type="molecule type" value="Genomic_RNA"/>
</dbReference>
<name>A0A8F5MK14_9VIRU</name>
<reference evidence="4" key="1">
    <citation type="submission" date="2021-02" db="EMBL/GenBank/DDBJ databases">
        <title>The hidden world within plants: metatranscriptomics unveil the complexity of wood microbiomes in grapevine.</title>
        <authorList>
            <person name="Nerva L."/>
            <person name="Garcia J.F."/>
            <person name="Favaretto F."/>
            <person name="Giudice G."/>
            <person name="Moffa L."/>
            <person name="Dario C."/>
            <person name="Riccardo V."/>
            <person name="Gambino G."/>
            <person name="Chitarra W."/>
        </authorList>
    </citation>
    <scope>NUCLEOTIDE SEQUENCE</scope>
</reference>
<organism evidence="4">
    <name type="scientific">Grapevine-associated mitovirus 20</name>
    <dbReference type="NCBI Taxonomy" id="2814313"/>
    <lineage>
        <taxon>Viruses</taxon>
        <taxon>Riboviria</taxon>
        <taxon>Orthornavirae</taxon>
        <taxon>Lenarviricota</taxon>
        <taxon>Howeltoviricetes</taxon>
        <taxon>Cryppavirales</taxon>
        <taxon>Mitoviridae</taxon>
        <taxon>Mitovirus</taxon>
    </lineage>
</organism>
<evidence type="ECO:0000256" key="2">
    <source>
        <dbReference type="ARBA" id="ARBA00022679"/>
    </source>
</evidence>
<sequence length="792" mass="90775">MVDLPKTRRGHKVSLIPDKTAIRVPSCTREQSHIKGWPTFGEAIATVICHLMGLLITMLKTKYHYIRLLRGLIKLIFGPKAWSLFHPVIDVFISMWRENGYVYTIRYFKAVRLCITRYICAKPLHSINERVSLKNGFPTRFLFLKDVIDRGNSKELRMVLTIFQISKYFIPSRKEIEQVRPDYTPITDPYKGKVWTIPASFIKEFIKVYALESPYPIKELPKHYYSAKGSPFGKASLGSLKVTELSYPILGCLYRLMRYNTQWFSDFYTKVWESSLPKMVGTPSGKLSIVEDSELKRRVIAMVDYHSQWLLRPIHDRVMSLLRHFPSDRTYTQDPFHFWFGQGKFHSLDLSSATDRFPVKLQTKLLSYIWDKDLATAWEGLLLNRDYLSPEGDLLRYSVGQPLGAYSSWAVFTLTHHLVVNYAASRCGHPCGSFMNYILLGDDIVIKDDRVAQVYVSIMTRLGVSISKYKTHVSKDTYEFAKRWVKAGTEITGLPLKGIGSNLSNYKVVFMLLFSYFEKVPGLYKGDLTGLVAELYSSYSKSLRKTGSRFLEGGLMKTPTAHFPKEVVKKARFLSFTKIIKELKLLSVGVKFSRGSLNYDELRNVVQSNLGDTAAFMFPSEKDDYRKWFREFLSHGLAAHVQGVNKKMLSLTKPIMEKFKGNIDLVRESPLVMGIHNHIVDSYNHLRDYTEDGGGNVFDIANKVSFLDPAALFERNSKKVAVMDSVMKKSLRTYLPKDGLVYYGSSLGNSHSQDTSYLITAAMWNMEAAVTQLMEIRDHAQDQVDAWGRPIR</sequence>
<evidence type="ECO:0000256" key="3">
    <source>
        <dbReference type="ARBA" id="ARBA00022695"/>
    </source>
</evidence>
<dbReference type="PANTHER" id="PTHR34456:SF13">
    <property type="entry name" value="REVERSE TRANSCRIPTASE DOMAIN-CONTAINING PROTEIN"/>
    <property type="match status" value="1"/>
</dbReference>